<dbReference type="CDD" id="cd07045">
    <property type="entry name" value="BMC_CcmK_like"/>
    <property type="match status" value="1"/>
</dbReference>
<protein>
    <recommendedName>
        <fullName evidence="4">BMC domain-containing protein</fullName>
    </recommendedName>
</protein>
<evidence type="ECO:0000256" key="3">
    <source>
        <dbReference type="PROSITE-ProRule" id="PRU01278"/>
    </source>
</evidence>
<dbReference type="Pfam" id="PF00936">
    <property type="entry name" value="BMC"/>
    <property type="match status" value="1"/>
</dbReference>
<accession>A0A229NU93</accession>
<dbReference type="InterPro" id="IPR000249">
    <property type="entry name" value="BMC_dom"/>
</dbReference>
<proteinExistence type="inferred from homology"/>
<dbReference type="Proteomes" id="UP000215145">
    <property type="component" value="Unassembled WGS sequence"/>
</dbReference>
<dbReference type="InterPro" id="IPR037233">
    <property type="entry name" value="CcmK-like_sf"/>
</dbReference>
<dbReference type="InterPro" id="IPR044872">
    <property type="entry name" value="CcmK/CsoS1_BMC"/>
</dbReference>
<comment type="caution">
    <text evidence="5">The sequence shown here is derived from an EMBL/GenBank/DDBJ whole genome shotgun (WGS) entry which is preliminary data.</text>
</comment>
<dbReference type="Gene3D" id="3.30.70.1710">
    <property type="match status" value="1"/>
</dbReference>
<keyword evidence="6" id="KW-1185">Reference proteome</keyword>
<dbReference type="InterPro" id="IPR050575">
    <property type="entry name" value="BMC_shell"/>
</dbReference>
<comment type="similarity">
    <text evidence="3">Belongs to the bacterial microcompartments protein family.</text>
</comment>
<evidence type="ECO:0000313" key="5">
    <source>
        <dbReference type="EMBL" id="OXM13440.1"/>
    </source>
</evidence>
<dbReference type="PANTHER" id="PTHR33941">
    <property type="entry name" value="PROPANEDIOL UTILIZATION PROTEIN PDUA"/>
    <property type="match status" value="1"/>
</dbReference>
<dbReference type="PROSITE" id="PS51930">
    <property type="entry name" value="BMC_2"/>
    <property type="match status" value="1"/>
</dbReference>
<dbReference type="PANTHER" id="PTHR33941:SF11">
    <property type="entry name" value="BACTERIAL MICROCOMPARTMENT SHELL PROTEIN PDUJ"/>
    <property type="match status" value="1"/>
</dbReference>
<dbReference type="OrthoDB" id="2878498at2"/>
<dbReference type="SUPFAM" id="SSF143414">
    <property type="entry name" value="CcmK-like"/>
    <property type="match status" value="1"/>
</dbReference>
<gene>
    <name evidence="5" type="ORF">CGZ75_20540</name>
</gene>
<evidence type="ECO:0000313" key="6">
    <source>
        <dbReference type="Proteomes" id="UP000215145"/>
    </source>
</evidence>
<dbReference type="GO" id="GO:0031469">
    <property type="term" value="C:bacterial microcompartment"/>
    <property type="evidence" value="ECO:0007669"/>
    <property type="project" value="UniProtKB-SubCell"/>
</dbReference>
<dbReference type="EMBL" id="NMUQ01000003">
    <property type="protein sequence ID" value="OXM13440.1"/>
    <property type="molecule type" value="Genomic_DNA"/>
</dbReference>
<name>A0A229NU93_9BACL</name>
<dbReference type="AlphaFoldDB" id="A0A229NU93"/>
<dbReference type="SMART" id="SM00877">
    <property type="entry name" value="BMC"/>
    <property type="match status" value="1"/>
</dbReference>
<sequence length="128" mass="13140">MTEGNGQALGMIETMGLVALIAAADAAAKTADVKVHTYEKADAGIMTVYIYGDVSSVQEAVRAGMEMAKTLGKLLHYSVIPRPAFDFTEWIQKKTAVKGATASGAPAAAAKAAGATDAPKSPKPAQES</sequence>
<feature type="domain" description="BMC" evidence="4">
    <location>
        <begin position="8"/>
        <end position="92"/>
    </location>
</feature>
<dbReference type="RefSeq" id="WP_089526146.1">
    <property type="nucleotide sequence ID" value="NZ_NMUQ01000003.1"/>
</dbReference>
<evidence type="ECO:0000256" key="1">
    <source>
        <dbReference type="ARBA" id="ARBA00024322"/>
    </source>
</evidence>
<evidence type="ECO:0000259" key="4">
    <source>
        <dbReference type="PROSITE" id="PS51930"/>
    </source>
</evidence>
<keyword evidence="2" id="KW-1283">Bacterial microcompartment</keyword>
<evidence type="ECO:0000256" key="2">
    <source>
        <dbReference type="ARBA" id="ARBA00024446"/>
    </source>
</evidence>
<comment type="subcellular location">
    <subcellularLocation>
        <location evidence="1">Bacterial microcompartment</location>
    </subcellularLocation>
</comment>
<reference evidence="5 6" key="1">
    <citation type="submission" date="2017-07" db="EMBL/GenBank/DDBJ databases">
        <title>Paenibacillus herberti R33 genome sequencing and assembly.</title>
        <authorList>
            <person name="Su W."/>
        </authorList>
    </citation>
    <scope>NUCLEOTIDE SEQUENCE [LARGE SCALE GENOMIC DNA]</scope>
    <source>
        <strain evidence="5 6">R33</strain>
    </source>
</reference>
<organism evidence="5 6">
    <name type="scientific">Paenibacillus herberti</name>
    <dbReference type="NCBI Taxonomy" id="1619309"/>
    <lineage>
        <taxon>Bacteria</taxon>
        <taxon>Bacillati</taxon>
        <taxon>Bacillota</taxon>
        <taxon>Bacilli</taxon>
        <taxon>Bacillales</taxon>
        <taxon>Paenibacillaceae</taxon>
        <taxon>Paenibacillus</taxon>
    </lineage>
</organism>